<gene>
    <name evidence="11" type="ORF">AAND1436_LOCUS19272</name>
</gene>
<keyword evidence="2" id="KW-0963">Cytoplasm</keyword>
<keyword evidence="4" id="KW-0106">Calcium</keyword>
<dbReference type="PROSITE" id="PS51336">
    <property type="entry name" value="DM10"/>
    <property type="match status" value="1"/>
</dbReference>
<evidence type="ECO:0000256" key="6">
    <source>
        <dbReference type="ARBA" id="ARBA00023069"/>
    </source>
</evidence>
<organism evidence="11">
    <name type="scientific">Alexandrium andersonii</name>
    <dbReference type="NCBI Taxonomy" id="327968"/>
    <lineage>
        <taxon>Eukaryota</taxon>
        <taxon>Sar</taxon>
        <taxon>Alveolata</taxon>
        <taxon>Dinophyceae</taxon>
        <taxon>Gonyaulacales</taxon>
        <taxon>Pyrocystaceae</taxon>
        <taxon>Alexandrium</taxon>
    </lineage>
</organism>
<proteinExistence type="predicted"/>
<dbReference type="AlphaFoldDB" id="A0A7S2CNA9"/>
<feature type="domain" description="EF-hand" evidence="9">
    <location>
        <begin position="211"/>
        <end position="246"/>
    </location>
</feature>
<feature type="domain" description="DM10" evidence="10">
    <location>
        <begin position="54"/>
        <end position="154"/>
    </location>
</feature>
<dbReference type="SUPFAM" id="SSF47473">
    <property type="entry name" value="EF-hand"/>
    <property type="match status" value="1"/>
</dbReference>
<dbReference type="PROSITE" id="PS50222">
    <property type="entry name" value="EF_HAND_2"/>
    <property type="match status" value="2"/>
</dbReference>
<dbReference type="InterPro" id="IPR040193">
    <property type="entry name" value="EFHC1/EFHC2/EFHB"/>
</dbReference>
<dbReference type="InterPro" id="IPR006602">
    <property type="entry name" value="DM10_dom"/>
</dbReference>
<dbReference type="PROSITE" id="PS00018">
    <property type="entry name" value="EF_HAND_1"/>
    <property type="match status" value="1"/>
</dbReference>
<dbReference type="Pfam" id="PF13499">
    <property type="entry name" value="EF-hand_7"/>
    <property type="match status" value="1"/>
</dbReference>
<evidence type="ECO:0000256" key="2">
    <source>
        <dbReference type="ARBA" id="ARBA00022490"/>
    </source>
</evidence>
<keyword evidence="3" id="KW-0677">Repeat</keyword>
<protein>
    <recommendedName>
        <fullName evidence="12">Calmodulin</fullName>
    </recommendedName>
</protein>
<evidence type="ECO:0000256" key="3">
    <source>
        <dbReference type="ARBA" id="ARBA00022737"/>
    </source>
</evidence>
<evidence type="ECO:0000259" key="10">
    <source>
        <dbReference type="PROSITE" id="PS51336"/>
    </source>
</evidence>
<dbReference type="Gene3D" id="2.30.29.170">
    <property type="match status" value="1"/>
</dbReference>
<dbReference type="InterPro" id="IPR011992">
    <property type="entry name" value="EF-hand-dom_pair"/>
</dbReference>
<keyword evidence="5" id="KW-0282">Flagellum</keyword>
<feature type="domain" description="EF-hand" evidence="9">
    <location>
        <begin position="175"/>
        <end position="210"/>
    </location>
</feature>
<evidence type="ECO:0000256" key="5">
    <source>
        <dbReference type="ARBA" id="ARBA00022846"/>
    </source>
</evidence>
<evidence type="ECO:0000313" key="11">
    <source>
        <dbReference type="EMBL" id="CAD9430491.1"/>
    </source>
</evidence>
<dbReference type="InterPro" id="IPR002048">
    <property type="entry name" value="EF_hand_dom"/>
</dbReference>
<dbReference type="EMBL" id="HBGQ01039229">
    <property type="protein sequence ID" value="CAD9430491.1"/>
    <property type="molecule type" value="Transcribed_RNA"/>
</dbReference>
<dbReference type="Pfam" id="PF06565">
    <property type="entry name" value="DM10_dom"/>
    <property type="match status" value="1"/>
</dbReference>
<evidence type="ECO:0000256" key="4">
    <source>
        <dbReference type="ARBA" id="ARBA00022837"/>
    </source>
</evidence>
<keyword evidence="6" id="KW-0969">Cilium</keyword>
<evidence type="ECO:0000256" key="8">
    <source>
        <dbReference type="ARBA" id="ARBA00023273"/>
    </source>
</evidence>
<reference evidence="11" key="1">
    <citation type="submission" date="2021-01" db="EMBL/GenBank/DDBJ databases">
        <authorList>
            <person name="Corre E."/>
            <person name="Pelletier E."/>
            <person name="Niang G."/>
            <person name="Scheremetjew M."/>
            <person name="Finn R."/>
            <person name="Kale V."/>
            <person name="Holt S."/>
            <person name="Cochrane G."/>
            <person name="Meng A."/>
            <person name="Brown T."/>
            <person name="Cohen L."/>
        </authorList>
    </citation>
    <scope>NUCLEOTIDE SEQUENCE</scope>
    <source>
        <strain evidence="11">CCMP2222</strain>
    </source>
</reference>
<dbReference type="InterPro" id="IPR018247">
    <property type="entry name" value="EF_Hand_1_Ca_BS"/>
</dbReference>
<keyword evidence="7" id="KW-0206">Cytoskeleton</keyword>
<keyword evidence="8" id="KW-0966">Cell projection</keyword>
<dbReference type="Gene3D" id="1.10.238.10">
    <property type="entry name" value="EF-hand"/>
    <property type="match status" value="1"/>
</dbReference>
<evidence type="ECO:0000256" key="7">
    <source>
        <dbReference type="ARBA" id="ARBA00023212"/>
    </source>
</evidence>
<dbReference type="SMART" id="SM00676">
    <property type="entry name" value="DM10"/>
    <property type="match status" value="1"/>
</dbReference>
<name>A0A7S2CNA9_9DINO</name>
<accession>A0A7S2CNA9</accession>
<dbReference type="PANTHER" id="PTHR12086">
    <property type="entry name" value="EF-HAND DOMAIN C-TERMINAL CONTAINING PROTEIN"/>
    <property type="match status" value="1"/>
</dbReference>
<sequence length="372" mass="43018">MEPCMQVELPERAVPRAETPPYTGYGSWEDSMASVTHLIPKATQKDCKKLYEHDGKILRFKARFANPKAEDSDRVFVFSFNLADDSLSIHEPPQRNLGVVTGKFLEKGVHLNQATGRLFEPNDLVPGNVVKVYNHEFEILDTDEYTAKMFADPNTRHLKFDLEGVVQKLRESMRQQFPLARDIFRRFDSDHDGVMTLQEFKRALQKFSFNLADDEVTQIMRHFDSRRDGQVSYNEFCDALLDEDYTTSMLKAKPTMQKHHDADYAQRAKSKLEERTETDNVRAAVRAMGDVVYKHTAAFTKLFKEFSHTTHERTLNCEQIQQAFKQIGHAFNIDDVRRCVLFVLPEVDPDRVSYVDFLKAMVTSFHDCSANR</sequence>
<evidence type="ECO:0000259" key="9">
    <source>
        <dbReference type="PROSITE" id="PS50222"/>
    </source>
</evidence>
<dbReference type="SMART" id="SM00054">
    <property type="entry name" value="EFh"/>
    <property type="match status" value="2"/>
</dbReference>
<dbReference type="CDD" id="cd00051">
    <property type="entry name" value="EFh"/>
    <property type="match status" value="1"/>
</dbReference>
<dbReference type="GO" id="GO:0005509">
    <property type="term" value="F:calcium ion binding"/>
    <property type="evidence" value="ECO:0007669"/>
    <property type="project" value="InterPro"/>
</dbReference>
<comment type="subcellular location">
    <subcellularLocation>
        <location evidence="1">Cytoplasm</location>
        <location evidence="1">Cytoskeleton</location>
        <location evidence="1">Flagellum axoneme</location>
    </subcellularLocation>
</comment>
<evidence type="ECO:0008006" key="12">
    <source>
        <dbReference type="Google" id="ProtNLM"/>
    </source>
</evidence>
<evidence type="ECO:0000256" key="1">
    <source>
        <dbReference type="ARBA" id="ARBA00004611"/>
    </source>
</evidence>